<dbReference type="PANTHER" id="PTHR44688">
    <property type="entry name" value="DNA-BINDING TRANSCRIPTIONAL ACTIVATOR DEVR_DOSR"/>
    <property type="match status" value="1"/>
</dbReference>
<dbReference type="CDD" id="cd06170">
    <property type="entry name" value="LuxR_C_like"/>
    <property type="match status" value="1"/>
</dbReference>
<evidence type="ECO:0000313" key="6">
    <source>
        <dbReference type="Proteomes" id="UP000295620"/>
    </source>
</evidence>
<organism evidence="5 6">
    <name type="scientific">Pedobacter metabolipauper</name>
    <dbReference type="NCBI Taxonomy" id="425513"/>
    <lineage>
        <taxon>Bacteria</taxon>
        <taxon>Pseudomonadati</taxon>
        <taxon>Bacteroidota</taxon>
        <taxon>Sphingobacteriia</taxon>
        <taxon>Sphingobacteriales</taxon>
        <taxon>Sphingobacteriaceae</taxon>
        <taxon>Pedobacter</taxon>
    </lineage>
</organism>
<dbReference type="SUPFAM" id="SSF46894">
    <property type="entry name" value="C-terminal effector domain of the bipartite response regulators"/>
    <property type="match status" value="1"/>
</dbReference>
<dbReference type="Proteomes" id="UP000295620">
    <property type="component" value="Unassembled WGS sequence"/>
</dbReference>
<name>A0A4R6SYG8_9SPHI</name>
<dbReference type="PROSITE" id="PS50043">
    <property type="entry name" value="HTH_LUXR_2"/>
    <property type="match status" value="1"/>
</dbReference>
<evidence type="ECO:0000313" key="5">
    <source>
        <dbReference type="EMBL" id="TDQ11072.1"/>
    </source>
</evidence>
<protein>
    <submittedName>
        <fullName evidence="5">Regulatory LuxR family protein</fullName>
    </submittedName>
</protein>
<feature type="domain" description="HTH luxR-type" evidence="4">
    <location>
        <begin position="159"/>
        <end position="224"/>
    </location>
</feature>
<keyword evidence="3" id="KW-0804">Transcription</keyword>
<dbReference type="InterPro" id="IPR036388">
    <property type="entry name" value="WH-like_DNA-bd_sf"/>
</dbReference>
<dbReference type="RefSeq" id="WP_133574178.1">
    <property type="nucleotide sequence ID" value="NZ_SNYC01000003.1"/>
</dbReference>
<dbReference type="GO" id="GO:0003677">
    <property type="term" value="F:DNA binding"/>
    <property type="evidence" value="ECO:0007669"/>
    <property type="project" value="UniProtKB-KW"/>
</dbReference>
<keyword evidence="2" id="KW-0238">DNA-binding</keyword>
<accession>A0A4R6SYG8</accession>
<gene>
    <name evidence="5" type="ORF">ATK78_0186</name>
</gene>
<evidence type="ECO:0000256" key="3">
    <source>
        <dbReference type="ARBA" id="ARBA00023163"/>
    </source>
</evidence>
<dbReference type="Pfam" id="PF00196">
    <property type="entry name" value="GerE"/>
    <property type="match status" value="1"/>
</dbReference>
<proteinExistence type="predicted"/>
<sequence>MATTSIQDKIDTKIAEIALFADSLPAVVTLHDMRTGCICWMSPRGLKDIGVSLKELRALNAEEYYSRFFNEEDAKDYVPKIFGFIQRNNDDEILTFLQQVRFKATKDWNWHMSSVRILMRDDEHKPLLLIVMSFPIDSMHHMTVKASRLLEENNFLRKNFQNFDKLSDREREVLRLLALGKSSIDTASELFISQHTVEAHRKNIRQKLNSNSYYELCQYARAFDLI</sequence>
<keyword evidence="1" id="KW-0805">Transcription regulation</keyword>
<dbReference type="SMART" id="SM00421">
    <property type="entry name" value="HTH_LUXR"/>
    <property type="match status" value="1"/>
</dbReference>
<dbReference type="EMBL" id="SNYC01000003">
    <property type="protein sequence ID" value="TDQ11072.1"/>
    <property type="molecule type" value="Genomic_DNA"/>
</dbReference>
<evidence type="ECO:0000256" key="2">
    <source>
        <dbReference type="ARBA" id="ARBA00023125"/>
    </source>
</evidence>
<dbReference type="PRINTS" id="PR00038">
    <property type="entry name" value="HTHLUXR"/>
</dbReference>
<dbReference type="PANTHER" id="PTHR44688:SF16">
    <property type="entry name" value="DNA-BINDING TRANSCRIPTIONAL ACTIVATOR DEVR_DOSR"/>
    <property type="match status" value="1"/>
</dbReference>
<dbReference type="Gene3D" id="1.10.10.10">
    <property type="entry name" value="Winged helix-like DNA-binding domain superfamily/Winged helix DNA-binding domain"/>
    <property type="match status" value="1"/>
</dbReference>
<keyword evidence="6" id="KW-1185">Reference proteome</keyword>
<evidence type="ECO:0000259" key="4">
    <source>
        <dbReference type="PROSITE" id="PS50043"/>
    </source>
</evidence>
<dbReference type="GO" id="GO:0006355">
    <property type="term" value="P:regulation of DNA-templated transcription"/>
    <property type="evidence" value="ECO:0007669"/>
    <property type="project" value="InterPro"/>
</dbReference>
<dbReference type="OrthoDB" id="965844at2"/>
<comment type="caution">
    <text evidence="5">The sequence shown here is derived from an EMBL/GenBank/DDBJ whole genome shotgun (WGS) entry which is preliminary data.</text>
</comment>
<dbReference type="InterPro" id="IPR016032">
    <property type="entry name" value="Sig_transdc_resp-reg_C-effctor"/>
</dbReference>
<dbReference type="InterPro" id="IPR000792">
    <property type="entry name" value="Tscrpt_reg_LuxR_C"/>
</dbReference>
<dbReference type="AlphaFoldDB" id="A0A4R6SYG8"/>
<reference evidence="5 6" key="1">
    <citation type="submission" date="2019-03" db="EMBL/GenBank/DDBJ databases">
        <title>Genomic Encyclopedia of Archaeal and Bacterial Type Strains, Phase II (KMG-II): from individual species to whole genera.</title>
        <authorList>
            <person name="Goeker M."/>
        </authorList>
    </citation>
    <scope>NUCLEOTIDE SEQUENCE [LARGE SCALE GENOMIC DNA]</scope>
    <source>
        <strain evidence="5 6">DSM 19035</strain>
    </source>
</reference>
<evidence type="ECO:0000256" key="1">
    <source>
        <dbReference type="ARBA" id="ARBA00023015"/>
    </source>
</evidence>